<evidence type="ECO:0000256" key="1">
    <source>
        <dbReference type="ARBA" id="ARBA00022741"/>
    </source>
</evidence>
<dbReference type="CDD" id="cd07302">
    <property type="entry name" value="CHD"/>
    <property type="match status" value="1"/>
</dbReference>
<dbReference type="SUPFAM" id="SSF55073">
    <property type="entry name" value="Nucleotide cyclase"/>
    <property type="match status" value="1"/>
</dbReference>
<dbReference type="InterPro" id="IPR041664">
    <property type="entry name" value="AAA_16"/>
</dbReference>
<proteinExistence type="predicted"/>
<keyword evidence="2" id="KW-0067">ATP-binding</keyword>
<keyword evidence="1" id="KW-0547">Nucleotide-binding</keyword>
<dbReference type="SUPFAM" id="SSF52540">
    <property type="entry name" value="P-loop containing nucleoside triphosphate hydrolases"/>
    <property type="match status" value="1"/>
</dbReference>
<name>A0A2M9BI76_9ACTN</name>
<evidence type="ECO:0000259" key="3">
    <source>
        <dbReference type="PROSITE" id="PS50125"/>
    </source>
</evidence>
<dbReference type="InterPro" id="IPR029787">
    <property type="entry name" value="Nucleotide_cyclase"/>
</dbReference>
<dbReference type="InterPro" id="IPR027417">
    <property type="entry name" value="P-loop_NTPase"/>
</dbReference>
<dbReference type="Pfam" id="PF00211">
    <property type="entry name" value="Guanylate_cyc"/>
    <property type="match status" value="1"/>
</dbReference>
<evidence type="ECO:0000313" key="5">
    <source>
        <dbReference type="Proteomes" id="UP000230842"/>
    </source>
</evidence>
<dbReference type="Proteomes" id="UP000230842">
    <property type="component" value="Unassembled WGS sequence"/>
</dbReference>
<gene>
    <name evidence="4" type="ORF">CLV56_1839</name>
</gene>
<sequence length="1117" mass="119882">MVPATIGTGPVRVAERRVTSVLFGDLVGFTTLSEQRDPDAVRELLSTYFDRCRTVIARYGGTIEKFIGDAVMAVWGVPTATDDDAERAVRAGRELIAAVREFGSEHGAPDLAMRVGVVTGEVAVTLGSTEEGMVAGDTVNTAARVQSLATPNQVWVDEQTREMTTHAIAYRAAGSHTLKGKALPLELWEVNGIAPDSAAGVAVPLVGYARELGLLKSEFQAARASSSGRMLLLVGDPGTGKTRLGSEFEEYADELAYRVRWHRGRCLAFGDGVAYSALVGAVRGRIGAEDTDDVPTLVTKLHSAVAQWVPDPEEAAWITPRLETLLGLSSGSYERDDLFAAWQTWFERLGADGAPVVWLVDDLHAADGAFLELVDHLVRASAVALFVIGLARPEILEEHPEVATGRRTTTVHLEGLSEPEMAELFAGLVDGLAPAARDVLVERSAGVPLYAIEIVRSLIDRGLTLGEVGRLRLREDADPEQILDPATTAGLQVLITSRLDLLGEERRTLLQDAAVIGQTFSAQVLAAASGRDEQEVASILDELVARDLLTVVRERLSADDGQYAFVQTPVRQVAYQMLARRDRRIRHLAAADALEPLAETSGDLTTIVAEHLVEALRLTGPHDPGRDGLVRRVRRWQIASAERVRALGALGEALVLYGRVIDELDDPEEAVRLHLVAAEIAFELGNPEIVVQHATAVFESGHAGADDEAQARMWAANATRILGRLEDAERILTPYATADALDGVNDVIASFVAGAWAAVTLEQGRAEESARWDQVALLRAEAADDARATYLALNSMALNAQQAGTRALQDALLEAGLRFAREHGLRRELVQALVNRSDALISVDPKRAFGYATEALDLALASGMAGIAAYGQTNLMLVQYVTGAWDELTETASRRPAADGLDSEERLYDYGAVVALQNLVATARGSEAVAPPTWEELDPTSGGQHGQILLMHLGTLAAARGDDRQAIGLLRRSFELAGTVTGISEEAVLVWTLAIERAVATGDLDVARSLLAELDDVQVLRERHHAERLRLSGTVAAADPSSDPALVEADLRAAVSELSDFGAPPSRARAEATLGRWLGSRGRADEADALLLSAAGTFRELGATRWLDEFGLADRTP</sequence>
<dbReference type="GO" id="GO:0004016">
    <property type="term" value="F:adenylate cyclase activity"/>
    <property type="evidence" value="ECO:0007669"/>
    <property type="project" value="TreeGrafter"/>
</dbReference>
<dbReference type="GO" id="GO:0005524">
    <property type="term" value="F:ATP binding"/>
    <property type="evidence" value="ECO:0007669"/>
    <property type="project" value="UniProtKB-KW"/>
</dbReference>
<evidence type="ECO:0000313" key="4">
    <source>
        <dbReference type="EMBL" id="PJJ57604.1"/>
    </source>
</evidence>
<evidence type="ECO:0000256" key="2">
    <source>
        <dbReference type="ARBA" id="ARBA00022840"/>
    </source>
</evidence>
<protein>
    <submittedName>
        <fullName evidence="4">Putative ATPase</fullName>
    </submittedName>
</protein>
<dbReference type="PANTHER" id="PTHR16305">
    <property type="entry name" value="TESTICULAR SOLUBLE ADENYLYL CYCLASE"/>
    <property type="match status" value="1"/>
</dbReference>
<dbReference type="GO" id="GO:0009190">
    <property type="term" value="P:cyclic nucleotide biosynthetic process"/>
    <property type="evidence" value="ECO:0007669"/>
    <property type="project" value="InterPro"/>
</dbReference>
<reference evidence="4 5" key="1">
    <citation type="submission" date="2017-11" db="EMBL/GenBank/DDBJ databases">
        <title>Genomic Encyclopedia of Archaeal and Bacterial Type Strains, Phase II (KMG-II): From Individual Species to Whole Genera.</title>
        <authorList>
            <person name="Goeker M."/>
        </authorList>
    </citation>
    <scope>NUCLEOTIDE SEQUENCE [LARGE SCALE GENOMIC DNA]</scope>
    <source>
        <strain evidence="4 5">DSM 27763</strain>
    </source>
</reference>
<comment type="caution">
    <text evidence="4">The sequence shown here is derived from an EMBL/GenBank/DDBJ whole genome shotgun (WGS) entry which is preliminary data.</text>
</comment>
<dbReference type="GO" id="GO:0005737">
    <property type="term" value="C:cytoplasm"/>
    <property type="evidence" value="ECO:0007669"/>
    <property type="project" value="TreeGrafter"/>
</dbReference>
<dbReference type="EMBL" id="PGEZ01000001">
    <property type="protein sequence ID" value="PJJ57604.1"/>
    <property type="molecule type" value="Genomic_DNA"/>
</dbReference>
<dbReference type="PROSITE" id="PS50125">
    <property type="entry name" value="GUANYLATE_CYCLASE_2"/>
    <property type="match status" value="1"/>
</dbReference>
<dbReference type="AlphaFoldDB" id="A0A2M9BI76"/>
<dbReference type="PANTHER" id="PTHR16305:SF28">
    <property type="entry name" value="GUANYLATE CYCLASE DOMAIN-CONTAINING PROTEIN"/>
    <property type="match status" value="1"/>
</dbReference>
<accession>A0A2M9BI76</accession>
<dbReference type="InterPro" id="IPR001054">
    <property type="entry name" value="A/G_cyclase"/>
</dbReference>
<feature type="domain" description="Guanylate cyclase" evidence="3">
    <location>
        <begin position="20"/>
        <end position="146"/>
    </location>
</feature>
<dbReference type="Gene3D" id="3.30.70.1230">
    <property type="entry name" value="Nucleotide cyclase"/>
    <property type="match status" value="1"/>
</dbReference>
<dbReference type="SMART" id="SM00044">
    <property type="entry name" value="CYCc"/>
    <property type="match status" value="1"/>
</dbReference>
<dbReference type="GO" id="GO:0035556">
    <property type="term" value="P:intracellular signal transduction"/>
    <property type="evidence" value="ECO:0007669"/>
    <property type="project" value="InterPro"/>
</dbReference>
<organism evidence="4 5">
    <name type="scientific">Mumia flava</name>
    <dbReference type="NCBI Taxonomy" id="1348852"/>
    <lineage>
        <taxon>Bacteria</taxon>
        <taxon>Bacillati</taxon>
        <taxon>Actinomycetota</taxon>
        <taxon>Actinomycetes</taxon>
        <taxon>Propionibacteriales</taxon>
        <taxon>Nocardioidaceae</taxon>
        <taxon>Mumia</taxon>
    </lineage>
</organism>
<dbReference type="Pfam" id="PF13191">
    <property type="entry name" value="AAA_16"/>
    <property type="match status" value="1"/>
</dbReference>
<keyword evidence="5" id="KW-1185">Reference proteome</keyword>